<feature type="transmembrane region" description="Helical" evidence="2">
    <location>
        <begin position="336"/>
        <end position="363"/>
    </location>
</feature>
<feature type="transmembrane region" description="Helical" evidence="2">
    <location>
        <begin position="307"/>
        <end position="329"/>
    </location>
</feature>
<feature type="region of interest" description="Disordered" evidence="1">
    <location>
        <begin position="182"/>
        <end position="201"/>
    </location>
</feature>
<feature type="compositionally biased region" description="Polar residues" evidence="1">
    <location>
        <begin position="45"/>
        <end position="55"/>
    </location>
</feature>
<reference evidence="3" key="1">
    <citation type="journal article" date="2019" name="BMC Genomics">
        <title>A new reference genome for Sorghum bicolor reveals high levels of sequence similarity between sweet and grain genotypes: implications for the genetics of sugar metabolism.</title>
        <authorList>
            <person name="Cooper E.A."/>
            <person name="Brenton Z.W."/>
            <person name="Flinn B.S."/>
            <person name="Jenkins J."/>
            <person name="Shu S."/>
            <person name="Flowers D."/>
            <person name="Luo F."/>
            <person name="Wang Y."/>
            <person name="Xia P."/>
            <person name="Barry K."/>
            <person name="Daum C."/>
            <person name="Lipzen A."/>
            <person name="Yoshinaga Y."/>
            <person name="Schmutz J."/>
            <person name="Saski C."/>
            <person name="Vermerris W."/>
            <person name="Kresovich S."/>
        </authorList>
    </citation>
    <scope>NUCLEOTIDE SEQUENCE</scope>
</reference>
<keyword evidence="2" id="KW-1133">Transmembrane helix</keyword>
<feature type="transmembrane region" description="Helical" evidence="2">
    <location>
        <begin position="207"/>
        <end position="228"/>
    </location>
</feature>
<evidence type="ECO:0000256" key="1">
    <source>
        <dbReference type="SAM" id="MobiDB-lite"/>
    </source>
</evidence>
<feature type="region of interest" description="Disordered" evidence="1">
    <location>
        <begin position="1"/>
        <end position="79"/>
    </location>
</feature>
<comment type="caution">
    <text evidence="3">The sequence shown here is derived from an EMBL/GenBank/DDBJ whole genome shotgun (WGS) entry which is preliminary data.</text>
</comment>
<sequence>MGASTLGARGRPDSTSTAPDAGARPEGGGLLQAHEHGRMMLPLQSHAQPGGSSTLGARARPDGASTAPGGRARPEGASLRQAHEHGRVMFPLRSHAEPGGASTAGAHARSDGASAPPSNATAPQLRGKAKVRFLLRSHSDLLHGSRIRSKIHRLSLLQGSPEYHDHHHCHCHYHNYPTAGPPPPRTAAPPTLSTANKTNERSTTNRSMLVIGCLHSLLSFCSPMIIFWSTGRSIAATDAFYGWVDLIASALSSLGWLLFALSQLHGEDGKVIGTTGVVVNAIGFALYAAYLVAKLFVRGYMVTRDCIWVLLSFFGSYVVKVLVTVYGPLQRESKTALIISVVAFVLQILSQLIPLVTVCPLLLSMVYPPLIDQRPEHINSRKLTVFSRVGSFGLSLFWVSYCSMTYEHDYFQLANDVGAALSFLSMILHLVYTLRPHNLDYPPAP</sequence>
<name>A0A921S0N7_SORBI</name>
<protein>
    <submittedName>
        <fullName evidence="3">Uncharacterized protein</fullName>
    </submittedName>
</protein>
<dbReference type="AlphaFoldDB" id="A0A921S0N7"/>
<feature type="transmembrane region" description="Helical" evidence="2">
    <location>
        <begin position="413"/>
        <end position="432"/>
    </location>
</feature>
<organism evidence="3 4">
    <name type="scientific">Sorghum bicolor</name>
    <name type="common">Sorghum</name>
    <name type="synonym">Sorghum vulgare</name>
    <dbReference type="NCBI Taxonomy" id="4558"/>
    <lineage>
        <taxon>Eukaryota</taxon>
        <taxon>Viridiplantae</taxon>
        <taxon>Streptophyta</taxon>
        <taxon>Embryophyta</taxon>
        <taxon>Tracheophyta</taxon>
        <taxon>Spermatophyta</taxon>
        <taxon>Magnoliopsida</taxon>
        <taxon>Liliopsida</taxon>
        <taxon>Poales</taxon>
        <taxon>Poaceae</taxon>
        <taxon>PACMAD clade</taxon>
        <taxon>Panicoideae</taxon>
        <taxon>Andropogonodae</taxon>
        <taxon>Andropogoneae</taxon>
        <taxon>Sorghinae</taxon>
        <taxon>Sorghum</taxon>
    </lineage>
</organism>
<proteinExistence type="predicted"/>
<dbReference type="EMBL" id="CM027680">
    <property type="protein sequence ID" value="KAG0548317.1"/>
    <property type="molecule type" value="Genomic_DNA"/>
</dbReference>
<keyword evidence="2" id="KW-0812">Transmembrane</keyword>
<keyword evidence="2" id="KW-0472">Membrane</keyword>
<feature type="region of interest" description="Disordered" evidence="1">
    <location>
        <begin position="93"/>
        <end position="124"/>
    </location>
</feature>
<feature type="transmembrane region" description="Helical" evidence="2">
    <location>
        <begin position="271"/>
        <end position="292"/>
    </location>
</feature>
<feature type="transmembrane region" description="Helical" evidence="2">
    <location>
        <begin position="240"/>
        <end position="259"/>
    </location>
</feature>
<feature type="transmembrane region" description="Helical" evidence="2">
    <location>
        <begin position="383"/>
        <end position="401"/>
    </location>
</feature>
<evidence type="ECO:0000313" key="3">
    <source>
        <dbReference type="EMBL" id="KAG0548317.1"/>
    </source>
</evidence>
<dbReference type="Proteomes" id="UP000807115">
    <property type="component" value="Chromosome 1"/>
</dbReference>
<accession>A0A921S0N7</accession>
<reference evidence="3" key="2">
    <citation type="submission" date="2020-10" db="EMBL/GenBank/DDBJ databases">
        <authorList>
            <person name="Cooper E.A."/>
            <person name="Brenton Z.W."/>
            <person name="Flinn B.S."/>
            <person name="Jenkins J."/>
            <person name="Shu S."/>
            <person name="Flowers D."/>
            <person name="Luo F."/>
            <person name="Wang Y."/>
            <person name="Xia P."/>
            <person name="Barry K."/>
            <person name="Daum C."/>
            <person name="Lipzen A."/>
            <person name="Yoshinaga Y."/>
            <person name="Schmutz J."/>
            <person name="Saski C."/>
            <person name="Vermerris W."/>
            <person name="Kresovich S."/>
        </authorList>
    </citation>
    <scope>NUCLEOTIDE SEQUENCE</scope>
</reference>
<evidence type="ECO:0000313" key="4">
    <source>
        <dbReference type="Proteomes" id="UP000807115"/>
    </source>
</evidence>
<evidence type="ECO:0000256" key="2">
    <source>
        <dbReference type="SAM" id="Phobius"/>
    </source>
</evidence>
<gene>
    <name evidence="3" type="ORF">BDA96_01G156500</name>
</gene>